<dbReference type="SUPFAM" id="SSF53756">
    <property type="entry name" value="UDP-Glycosyltransferase/glycogen phosphorylase"/>
    <property type="match status" value="1"/>
</dbReference>
<dbReference type="Pfam" id="PF00534">
    <property type="entry name" value="Glycos_transf_1"/>
    <property type="match status" value="1"/>
</dbReference>
<reference evidence="3 4" key="1">
    <citation type="submission" date="2024-02" db="EMBL/GenBank/DDBJ databases">
        <title>Deinococcus carri NBRC 110142.</title>
        <authorList>
            <person name="Ichikawa N."/>
            <person name="Katano-Makiyama Y."/>
            <person name="Hidaka K."/>
        </authorList>
    </citation>
    <scope>NUCLEOTIDE SEQUENCE [LARGE SCALE GENOMIC DNA]</scope>
    <source>
        <strain evidence="3 4">NBRC 110142</strain>
    </source>
</reference>
<evidence type="ECO:0000259" key="2">
    <source>
        <dbReference type="Pfam" id="PF13439"/>
    </source>
</evidence>
<comment type="caution">
    <text evidence="3">The sequence shown here is derived from an EMBL/GenBank/DDBJ whole genome shotgun (WGS) entry which is preliminary data.</text>
</comment>
<dbReference type="CDD" id="cd03817">
    <property type="entry name" value="GT4_UGDG-like"/>
    <property type="match status" value="1"/>
</dbReference>
<evidence type="ECO:0000313" key="4">
    <source>
        <dbReference type="Proteomes" id="UP001401887"/>
    </source>
</evidence>
<sequence length="416" mass="45732">MLLSSDASAFLSLPGVQASSMKPLRIGLFTDTFLPDQNGIVTSVGLLSDELRARGHHVDVVAPFFPEQQDTRPDVRRAPSVRYVFLPTYRLAWPTRRDFEQKYDLIHTHTPLTLGLAGARLARKWNVPHVATYHTHIEAYTHYVPGLTVLQRQTRVVTRLMGLYYRRADAVITPTAAMLDVTREMGVRHPVVIPTSVEPEVLRSAPPVESPWPAGTRRLLTVGRLAREKRFDLVLDTLANLPDAHLVVLGEGPEREHLLQHAERLGVAGRVSFLGVKPWTEIGAYYRLAELFLFASDTETQGLVLQEAQLMGVPVVAVGARGTLSGVAQGRSGYLVPPGDVAALTRRAQAVLGDGRLWRRLSEGARAFGTAWTPGGVAERVLDVYASVLGVPREIPFPEAASVQTASPRSTLAYDR</sequence>
<dbReference type="PANTHER" id="PTHR45947:SF3">
    <property type="entry name" value="SULFOQUINOVOSYL TRANSFERASE SQD2"/>
    <property type="match status" value="1"/>
</dbReference>
<accession>A0ABP9W268</accession>
<feature type="domain" description="Glycosyl transferase family 1" evidence="1">
    <location>
        <begin position="211"/>
        <end position="367"/>
    </location>
</feature>
<dbReference type="InterPro" id="IPR028098">
    <property type="entry name" value="Glyco_trans_4-like_N"/>
</dbReference>
<dbReference type="EMBL" id="BAABRP010000001">
    <property type="protein sequence ID" value="GAA5511453.1"/>
    <property type="molecule type" value="Genomic_DNA"/>
</dbReference>
<dbReference type="Pfam" id="PF13439">
    <property type="entry name" value="Glyco_transf_4"/>
    <property type="match status" value="1"/>
</dbReference>
<feature type="domain" description="Glycosyltransferase subfamily 4-like N-terminal" evidence="2">
    <location>
        <begin position="38"/>
        <end position="200"/>
    </location>
</feature>
<dbReference type="Gene3D" id="3.40.50.2000">
    <property type="entry name" value="Glycogen Phosphorylase B"/>
    <property type="match status" value="2"/>
</dbReference>
<proteinExistence type="predicted"/>
<evidence type="ECO:0000259" key="1">
    <source>
        <dbReference type="Pfam" id="PF00534"/>
    </source>
</evidence>
<gene>
    <name evidence="3" type="primary">mshA_3</name>
    <name evidence="3" type="ORF">Dcar01_00163</name>
</gene>
<name>A0ABP9W268_9DEIO</name>
<dbReference type="InterPro" id="IPR001296">
    <property type="entry name" value="Glyco_trans_1"/>
</dbReference>
<organism evidence="3 4">
    <name type="scientific">Deinococcus carri</name>
    <dbReference type="NCBI Taxonomy" id="1211323"/>
    <lineage>
        <taxon>Bacteria</taxon>
        <taxon>Thermotogati</taxon>
        <taxon>Deinococcota</taxon>
        <taxon>Deinococci</taxon>
        <taxon>Deinococcales</taxon>
        <taxon>Deinococcaceae</taxon>
        <taxon>Deinococcus</taxon>
    </lineage>
</organism>
<evidence type="ECO:0000313" key="3">
    <source>
        <dbReference type="EMBL" id="GAA5511453.1"/>
    </source>
</evidence>
<keyword evidence="4" id="KW-1185">Reference proteome</keyword>
<dbReference type="InterPro" id="IPR050194">
    <property type="entry name" value="Glycosyltransferase_grp1"/>
</dbReference>
<protein>
    <submittedName>
        <fullName evidence="3">D-inositol-3-phosphate glycosyltransferase</fullName>
    </submittedName>
</protein>
<dbReference type="Proteomes" id="UP001401887">
    <property type="component" value="Unassembled WGS sequence"/>
</dbReference>
<dbReference type="PANTHER" id="PTHR45947">
    <property type="entry name" value="SULFOQUINOVOSYL TRANSFERASE SQD2"/>
    <property type="match status" value="1"/>
</dbReference>